<dbReference type="OrthoDB" id="5229017at2759"/>
<organism evidence="2 3">
    <name type="scientific">Pestalotiopsis fici (strain W106-1 / CGMCC3.15140)</name>
    <dbReference type="NCBI Taxonomy" id="1229662"/>
    <lineage>
        <taxon>Eukaryota</taxon>
        <taxon>Fungi</taxon>
        <taxon>Dikarya</taxon>
        <taxon>Ascomycota</taxon>
        <taxon>Pezizomycotina</taxon>
        <taxon>Sordariomycetes</taxon>
        <taxon>Xylariomycetidae</taxon>
        <taxon>Amphisphaeriales</taxon>
        <taxon>Sporocadaceae</taxon>
        <taxon>Pestalotiopsis</taxon>
    </lineage>
</organism>
<proteinExistence type="predicted"/>
<dbReference type="InParanoid" id="W3WZD2"/>
<dbReference type="KEGG" id="pfy:PFICI_09002"/>
<gene>
    <name evidence="2" type="ORF">PFICI_09002</name>
</gene>
<sequence>MDAPTESNAPQSAHESTKTTFTPFLNHHRHFRGTPPPSPNKVRTREKSPYPTPRDSKGRRRPPPPPLNLDNARVPNTSRRIEIEHNNVTPTSPEAVVHAIDGTNNRSRASVSFSDARKYGSIGSGPQVARFPLITPAEVQHRQVNWDGSSSVYSDNSPFNGMPTISPIIPPKNRINILQGYNDWRDNTCPQLQTPGDAIRSPGLLPPLRSKSVSQIDEPLETLPATTYQPPPMPAITSREDKKPQQGLVRSVTVHDLPSAKLQPQSALADQFSPLTPWVMNFDRRQATKNLFGDNGWLQDSNQTKDEKKNQSSKTANFFGSIKKMAKDLAENTNFKTHTRRSSEFHHATISLSPREQSLIYCELEYALSEALDLYVKSQHNGGRLNPDKLKAISDKWFSKGRPRVLGFRYDLETQLDLVTLHIDEFRFYGHAQLSDSAVAGLLAVMKGNARTMRVRHLAQPDAVVAKHILDAQALMRMLGTVESLQMAVVECSEFYKRAIERKQAQALAAERMSREA</sequence>
<dbReference type="Proteomes" id="UP000030651">
    <property type="component" value="Unassembled WGS sequence"/>
</dbReference>
<evidence type="ECO:0000313" key="2">
    <source>
        <dbReference type="EMBL" id="ETS79149.1"/>
    </source>
</evidence>
<protein>
    <submittedName>
        <fullName evidence="2">Uncharacterized protein</fullName>
    </submittedName>
</protein>
<evidence type="ECO:0000256" key="1">
    <source>
        <dbReference type="SAM" id="MobiDB-lite"/>
    </source>
</evidence>
<keyword evidence="3" id="KW-1185">Reference proteome</keyword>
<feature type="compositionally biased region" description="Polar residues" evidence="1">
    <location>
        <begin position="1"/>
        <end position="23"/>
    </location>
</feature>
<dbReference type="AlphaFoldDB" id="W3WZD2"/>
<dbReference type="RefSeq" id="XP_007835774.1">
    <property type="nucleotide sequence ID" value="XM_007837583.1"/>
</dbReference>
<feature type="region of interest" description="Disordered" evidence="1">
    <location>
        <begin position="293"/>
        <end position="314"/>
    </location>
</feature>
<evidence type="ECO:0000313" key="3">
    <source>
        <dbReference type="Proteomes" id="UP000030651"/>
    </source>
</evidence>
<reference evidence="3" key="1">
    <citation type="journal article" date="2015" name="BMC Genomics">
        <title>Genomic and transcriptomic analysis of the endophytic fungus Pestalotiopsis fici reveals its lifestyle and high potential for synthesis of natural products.</title>
        <authorList>
            <person name="Wang X."/>
            <person name="Zhang X."/>
            <person name="Liu L."/>
            <person name="Xiang M."/>
            <person name="Wang W."/>
            <person name="Sun X."/>
            <person name="Che Y."/>
            <person name="Guo L."/>
            <person name="Liu G."/>
            <person name="Guo L."/>
            <person name="Wang C."/>
            <person name="Yin W.B."/>
            <person name="Stadler M."/>
            <person name="Zhang X."/>
            <person name="Liu X."/>
        </authorList>
    </citation>
    <scope>NUCLEOTIDE SEQUENCE [LARGE SCALE GENOMIC DNA]</scope>
    <source>
        <strain evidence="3">W106-1 / CGMCC3.15140</strain>
    </source>
</reference>
<accession>W3WZD2</accession>
<dbReference type="eggNOG" id="ENOG502QQXP">
    <property type="taxonomic scope" value="Eukaryota"/>
</dbReference>
<dbReference type="STRING" id="1229662.W3WZD2"/>
<name>W3WZD2_PESFW</name>
<dbReference type="HOGENOM" id="CLU_526865_0_0_1"/>
<dbReference type="EMBL" id="KI912114">
    <property type="protein sequence ID" value="ETS79149.1"/>
    <property type="molecule type" value="Genomic_DNA"/>
</dbReference>
<feature type="region of interest" description="Disordered" evidence="1">
    <location>
        <begin position="1"/>
        <end position="76"/>
    </location>
</feature>
<dbReference type="GeneID" id="19274015"/>